<proteinExistence type="predicted"/>
<evidence type="ECO:0000313" key="4">
    <source>
        <dbReference type="WBParaSite" id="HPBE_0000113101-mRNA-1"/>
    </source>
</evidence>
<sequence length="102" mass="11643">MNDDGGCPGKDDVIYLGEFTDDGEPVDETARNNTRALEGNTKPGRDGEPDEGRTYPRYPYGGMYIDGVFQPVPDDFGSYGGRRNGDRRRVKYDDYPRYRRTY</sequence>
<feature type="region of interest" description="Disordered" evidence="1">
    <location>
        <begin position="77"/>
        <end position="102"/>
    </location>
</feature>
<dbReference type="AlphaFoldDB" id="A0A183F4N9"/>
<evidence type="ECO:0000256" key="1">
    <source>
        <dbReference type="SAM" id="MobiDB-lite"/>
    </source>
</evidence>
<reference evidence="2 3" key="1">
    <citation type="submission" date="2018-11" db="EMBL/GenBank/DDBJ databases">
        <authorList>
            <consortium name="Pathogen Informatics"/>
        </authorList>
    </citation>
    <scope>NUCLEOTIDE SEQUENCE [LARGE SCALE GENOMIC DNA]</scope>
</reference>
<keyword evidence="3" id="KW-1185">Reference proteome</keyword>
<dbReference type="WBParaSite" id="HPBE_0000113101-mRNA-1">
    <property type="protein sequence ID" value="HPBE_0000113101-mRNA-1"/>
    <property type="gene ID" value="HPBE_0000113101"/>
</dbReference>
<name>A0A183F4N9_HELPZ</name>
<dbReference type="EMBL" id="UZAH01001119">
    <property type="protein sequence ID" value="VDO19514.1"/>
    <property type="molecule type" value="Genomic_DNA"/>
</dbReference>
<reference evidence="4" key="2">
    <citation type="submission" date="2019-09" db="UniProtKB">
        <authorList>
            <consortium name="WormBaseParasite"/>
        </authorList>
    </citation>
    <scope>IDENTIFICATION</scope>
</reference>
<evidence type="ECO:0000313" key="3">
    <source>
        <dbReference type="Proteomes" id="UP000050761"/>
    </source>
</evidence>
<feature type="compositionally biased region" description="Basic and acidic residues" evidence="1">
    <location>
        <begin position="43"/>
        <end position="54"/>
    </location>
</feature>
<protein>
    <submittedName>
        <fullName evidence="4">YDG domain-containing protein</fullName>
    </submittedName>
</protein>
<feature type="region of interest" description="Disordered" evidence="1">
    <location>
        <begin position="1"/>
        <end position="54"/>
    </location>
</feature>
<dbReference type="Proteomes" id="UP000050761">
    <property type="component" value="Unassembled WGS sequence"/>
</dbReference>
<organism evidence="3 4">
    <name type="scientific">Heligmosomoides polygyrus</name>
    <name type="common">Parasitic roundworm</name>
    <dbReference type="NCBI Taxonomy" id="6339"/>
    <lineage>
        <taxon>Eukaryota</taxon>
        <taxon>Metazoa</taxon>
        <taxon>Ecdysozoa</taxon>
        <taxon>Nematoda</taxon>
        <taxon>Chromadorea</taxon>
        <taxon>Rhabditida</taxon>
        <taxon>Rhabditina</taxon>
        <taxon>Rhabditomorpha</taxon>
        <taxon>Strongyloidea</taxon>
        <taxon>Heligmosomidae</taxon>
        <taxon>Heligmosomoides</taxon>
    </lineage>
</organism>
<gene>
    <name evidence="2" type="ORF">HPBE_LOCUS1132</name>
</gene>
<feature type="compositionally biased region" description="Basic and acidic residues" evidence="1">
    <location>
        <begin position="91"/>
        <end position="102"/>
    </location>
</feature>
<accession>A0A183F4N9</accession>
<accession>A0A3P7U5D9</accession>
<evidence type="ECO:0000313" key="2">
    <source>
        <dbReference type="EMBL" id="VDO19514.1"/>
    </source>
</evidence>